<feature type="transmembrane region" description="Helical" evidence="1">
    <location>
        <begin position="71"/>
        <end position="91"/>
    </location>
</feature>
<keyword evidence="1" id="KW-0812">Transmembrane</keyword>
<keyword evidence="3" id="KW-1185">Reference proteome</keyword>
<evidence type="ECO:0000313" key="3">
    <source>
        <dbReference type="Proteomes" id="UP001549257"/>
    </source>
</evidence>
<evidence type="ECO:0000256" key="1">
    <source>
        <dbReference type="SAM" id="Phobius"/>
    </source>
</evidence>
<gene>
    <name evidence="2" type="ORF">ABIE21_001215</name>
</gene>
<keyword evidence="1" id="KW-0472">Membrane</keyword>
<dbReference type="EMBL" id="JBEPSJ010000001">
    <property type="protein sequence ID" value="MET4581725.1"/>
    <property type="molecule type" value="Genomic_DNA"/>
</dbReference>
<proteinExistence type="predicted"/>
<name>A0ABV2QL72_9MICO</name>
<keyword evidence="1" id="KW-1133">Transmembrane helix</keyword>
<dbReference type="Proteomes" id="UP001549257">
    <property type="component" value="Unassembled WGS sequence"/>
</dbReference>
<feature type="transmembrane region" description="Helical" evidence="1">
    <location>
        <begin position="103"/>
        <end position="126"/>
    </location>
</feature>
<organism evidence="2 3">
    <name type="scientific">Conyzicola nivalis</name>
    <dbReference type="NCBI Taxonomy" id="1477021"/>
    <lineage>
        <taxon>Bacteria</taxon>
        <taxon>Bacillati</taxon>
        <taxon>Actinomycetota</taxon>
        <taxon>Actinomycetes</taxon>
        <taxon>Micrococcales</taxon>
        <taxon>Microbacteriaceae</taxon>
        <taxon>Conyzicola</taxon>
    </lineage>
</organism>
<dbReference type="RefSeq" id="WP_354023889.1">
    <property type="nucleotide sequence ID" value="NZ_JBEPSJ010000001.1"/>
</dbReference>
<protein>
    <submittedName>
        <fullName evidence="2">Uncharacterized protein</fullName>
    </submittedName>
</protein>
<accession>A0ABV2QL72</accession>
<comment type="caution">
    <text evidence="2">The sequence shown here is derived from an EMBL/GenBank/DDBJ whole genome shotgun (WGS) entry which is preliminary data.</text>
</comment>
<sequence length="199" mass="19992">MARSISNTATRATARSAGVAALLVAGLMLVQTIIHSAIEAFGLLAYAASPLTAGYRLRADDVASLASTATGAGLSIVPLALGVFLAFWLVVPITAELSVTRVVLHSIAAAGIAAAVALAVGVISAVGRILASAGPLFGNAFPRPDGSILGPSLFEVVQSVLFTCVAVTPVVVLAGLVVWLWIARTAPASTAPGEVTRIP</sequence>
<feature type="transmembrane region" description="Helical" evidence="1">
    <location>
        <begin position="160"/>
        <end position="182"/>
    </location>
</feature>
<reference evidence="2 3" key="1">
    <citation type="submission" date="2024-06" db="EMBL/GenBank/DDBJ databases">
        <title>Sorghum-associated microbial communities from plants grown in Nebraska, USA.</title>
        <authorList>
            <person name="Schachtman D."/>
        </authorList>
    </citation>
    <scope>NUCLEOTIDE SEQUENCE [LARGE SCALE GENOMIC DNA]</scope>
    <source>
        <strain evidence="2 3">2857</strain>
    </source>
</reference>
<evidence type="ECO:0000313" key="2">
    <source>
        <dbReference type="EMBL" id="MET4581725.1"/>
    </source>
</evidence>